<dbReference type="EC" id="2.3.3.16" evidence="3"/>
<name>A0A347ZWD1_9CHLR</name>
<comment type="pathway">
    <text evidence="1">Carbohydrate metabolism; tricarboxylic acid cycle.</text>
</comment>
<dbReference type="Gene3D" id="1.10.230.10">
    <property type="entry name" value="Cytochrome P450-Terp, domain 2"/>
    <property type="match status" value="1"/>
</dbReference>
<reference evidence="6 7" key="1">
    <citation type="submission" date="2018-08" db="EMBL/GenBank/DDBJ databases">
        <title>Genomic Encyclopedia of Type Strains, Phase IV (KMG-IV): sequencing the most valuable type-strain genomes for metagenomic binning, comparative biology and taxonomic classification.</title>
        <authorList>
            <person name="Goeker M."/>
        </authorList>
    </citation>
    <scope>NUCLEOTIDE SEQUENCE [LARGE SCALE GENOMIC DNA]</scope>
    <source>
        <strain evidence="6 7">DSM 23923</strain>
    </source>
</reference>
<dbReference type="EMBL" id="QUMS01000005">
    <property type="protein sequence ID" value="REG05354.1"/>
    <property type="molecule type" value="Genomic_DNA"/>
</dbReference>
<organism evidence="6 7">
    <name type="scientific">Pelolinea submarina</name>
    <dbReference type="NCBI Taxonomy" id="913107"/>
    <lineage>
        <taxon>Bacteria</taxon>
        <taxon>Bacillati</taxon>
        <taxon>Chloroflexota</taxon>
        <taxon>Anaerolineae</taxon>
        <taxon>Anaerolineales</taxon>
        <taxon>Anaerolineaceae</taxon>
        <taxon>Pelolinea</taxon>
    </lineage>
</organism>
<accession>A0A347ZWD1</accession>
<dbReference type="UniPathway" id="UPA00223"/>
<evidence type="ECO:0000256" key="5">
    <source>
        <dbReference type="RuleBase" id="RU003406"/>
    </source>
</evidence>
<dbReference type="InterPro" id="IPR016143">
    <property type="entry name" value="Citrate_synth-like_sm_a-sub"/>
</dbReference>
<dbReference type="Proteomes" id="UP000256388">
    <property type="component" value="Unassembled WGS sequence"/>
</dbReference>
<dbReference type="RefSeq" id="WP_116226024.1">
    <property type="nucleotide sequence ID" value="NZ_AP018437.1"/>
</dbReference>
<proteinExistence type="inferred from homology"/>
<comment type="caution">
    <text evidence="6">The sequence shown here is derived from an EMBL/GenBank/DDBJ whole genome shotgun (WGS) entry which is preliminary data.</text>
</comment>
<keyword evidence="4 5" id="KW-0808">Transferase</keyword>
<dbReference type="AlphaFoldDB" id="A0A347ZWD1"/>
<evidence type="ECO:0000256" key="4">
    <source>
        <dbReference type="ARBA" id="ARBA00022679"/>
    </source>
</evidence>
<evidence type="ECO:0000256" key="3">
    <source>
        <dbReference type="ARBA" id="ARBA00012972"/>
    </source>
</evidence>
<evidence type="ECO:0000313" key="6">
    <source>
        <dbReference type="EMBL" id="REG05354.1"/>
    </source>
</evidence>
<dbReference type="InterPro" id="IPR036969">
    <property type="entry name" value="Citrate_synthase_sf"/>
</dbReference>
<dbReference type="Pfam" id="PF00285">
    <property type="entry name" value="Citrate_synt"/>
    <property type="match status" value="1"/>
</dbReference>
<evidence type="ECO:0000313" key="7">
    <source>
        <dbReference type="Proteomes" id="UP000256388"/>
    </source>
</evidence>
<dbReference type="PANTHER" id="PTHR11739">
    <property type="entry name" value="CITRATE SYNTHASE"/>
    <property type="match status" value="1"/>
</dbReference>
<dbReference type="GO" id="GO:0036440">
    <property type="term" value="F:citrate synthase activity"/>
    <property type="evidence" value="ECO:0007669"/>
    <property type="project" value="UniProtKB-EC"/>
</dbReference>
<dbReference type="PROSITE" id="PS00480">
    <property type="entry name" value="CITRATE_SYNTHASE"/>
    <property type="match status" value="1"/>
</dbReference>
<dbReference type="InterPro" id="IPR016142">
    <property type="entry name" value="Citrate_synth-like_lrg_a-sub"/>
</dbReference>
<dbReference type="PANTHER" id="PTHR11739:SF8">
    <property type="entry name" value="CITRATE SYNTHASE, MITOCHONDRIAL"/>
    <property type="match status" value="1"/>
</dbReference>
<dbReference type="PRINTS" id="PR00143">
    <property type="entry name" value="CITRTSNTHASE"/>
</dbReference>
<dbReference type="InterPro" id="IPR019810">
    <property type="entry name" value="Citrate_synthase_AS"/>
</dbReference>
<comment type="similarity">
    <text evidence="2 5">Belongs to the citrate synthase family.</text>
</comment>
<gene>
    <name evidence="6" type="ORF">DFR64_2754</name>
</gene>
<evidence type="ECO:0000256" key="2">
    <source>
        <dbReference type="ARBA" id="ARBA00010566"/>
    </source>
</evidence>
<dbReference type="Gene3D" id="1.10.580.10">
    <property type="entry name" value="Citrate Synthase, domain 1"/>
    <property type="match status" value="1"/>
</dbReference>
<protein>
    <recommendedName>
        <fullName evidence="3">citrate synthase (unknown stereospecificity)</fullName>
        <ecNumber evidence="3">2.3.3.16</ecNumber>
    </recommendedName>
</protein>
<dbReference type="OrthoDB" id="9800864at2"/>
<dbReference type="InterPro" id="IPR002020">
    <property type="entry name" value="Citrate_synthase"/>
</dbReference>
<sequence>MWLHEILSEKVEKERTRLQQIKKEYSDKSVGEIKVRHLFNGLRGADLLVSQISYVDPQDGVHFYGHSVEEVLNMLPKAEKSELPLAGGMYYLLLTGDNPTREQALMVEEEWRRRSDLPYHVADMLRAMPRDTHPMTMFSQAILALQSRSEFTRHYVNGLQKTDYWQPTLEDSLNLVAKAPAIAAAIYNIKYHNQGLVPPSQSLDWSANFAYMINKEWDNEYMDLCRLFFVVHSEQGIGNVCEHTAWLVNSALSDVYFACSAAMNGLAGPLHGRANQDSLEWLLGILHKFGDCPTEQLLEEYIWDTLNRGKVIPGYGHSVLRQTDPRFLAQLEFGRKHMGDDSLFQLVELVYKVAPRVLQEYGKVSDPWPNVDAISGAMQYHCGLHEYDFYTVLFGVGRIIGITANLVWSRALFTPIERPQSLTLDVLEQQLKAI</sequence>
<keyword evidence="7" id="KW-1185">Reference proteome</keyword>
<evidence type="ECO:0000256" key="1">
    <source>
        <dbReference type="ARBA" id="ARBA00005163"/>
    </source>
</evidence>
<dbReference type="GO" id="GO:0005975">
    <property type="term" value="P:carbohydrate metabolic process"/>
    <property type="evidence" value="ECO:0007669"/>
    <property type="project" value="TreeGrafter"/>
</dbReference>
<dbReference type="SUPFAM" id="SSF48256">
    <property type="entry name" value="Citrate synthase"/>
    <property type="match status" value="1"/>
</dbReference>
<dbReference type="NCBIfam" id="NF007128">
    <property type="entry name" value="PRK09569.1"/>
    <property type="match status" value="1"/>
</dbReference>
<dbReference type="GO" id="GO:0006099">
    <property type="term" value="P:tricarboxylic acid cycle"/>
    <property type="evidence" value="ECO:0007669"/>
    <property type="project" value="UniProtKB-UniPathway"/>
</dbReference>